<feature type="region of interest" description="Disordered" evidence="4">
    <location>
        <begin position="145"/>
        <end position="178"/>
    </location>
</feature>
<evidence type="ECO:0000259" key="5">
    <source>
        <dbReference type="Pfam" id="PF07859"/>
    </source>
</evidence>
<proteinExistence type="inferred from homology"/>
<dbReference type="PROSITE" id="PS01174">
    <property type="entry name" value="LIPASE_GDXG_SER"/>
    <property type="match status" value="1"/>
</dbReference>
<feature type="active site" evidence="3">
    <location>
        <position position="270"/>
    </location>
</feature>
<feature type="domain" description="Alpha/beta hydrolase fold-3" evidence="5">
    <location>
        <begin position="189"/>
        <end position="318"/>
    </location>
</feature>
<sequence length="954" mass="104033">MVNALTSKVGVTLGPIVLETLVKHYFERLRRGGKGTTQLRQDELLYDQAFNVVKNFLAEASFHTVEECQSFANTRTPSPPWVRVVRVVVPISCCDEAALHLIQVLGGEEVVKHTVGGTKWWQVRGLDGIDAQWVVAKKDWKEAKKKYEEQDKQNDKSPESSTRDSPNVSEDNDPESGDYQKEMDEMRCILYCHGGGYYFGSVDQERYCIQRMARKMNGRVFAVNYRLAPQYPFPCAIQDVVAAYLFLIQPPEGALHRAVNPAHIILAGDSAGGGITIALLQVIRDAGLPMPAGAVLISPWCDLSHSFPSIHTNTDTDVIPEYGLSMQKPSTLWPPPSEEMTTQVHSSLRTRIQQMVHITSDAPSRPKTSLNMHRKTGSDALGLGHGNGMPVDVGATAAAPALGSKDKQTITLQAQSGEILRVDQQVHLYTQNSLIVHPLVSPALSYLGGLPPLLIIAGNSEVLRDEIIYTAHRAANPEKYPIKESTRQIYPSLQGIEARFKPTPVHLQVYDDAAHVLPVLFAFTTPAKFCFRAMATFCKQVTGMAPLPPLSPVLSKVTSGPFTASPLPSSAIPPLPQSPVLSTPTSQPFTASPQPSAINLNLPPQPSMTRSNTDVTAAATRKAANASTTSLGARSSKSRTRSLRRGFSTLVGRSRATSTGESVPSVPPLPSNSNGSEDVAGPRFRKKSLLQPGAREAGDAVVYSNSMEFPSWNKGMIRERVSTRGVIRPLEPESDLDAFQVPEEIIGNFSELAVRRYLDAQAKFDKKFHGTQKVIDKRRQRNLELAKNDIFRNMATLQGDVSNSKGKKLPKRKETVQKGIMAGLQAASGSWSWAWALDAGERPPPSSIVSRRDTTEARRLARVADQAGLDDDNTWMSGNQLWSSLTDFLTAPPGKDTPKSTPKVDTEELKDDAMSGSGNPPAASVGKKRSASMFALFTRAKEPMNGQGVEPVNA</sequence>
<dbReference type="EMBL" id="KV417503">
    <property type="protein sequence ID" value="KZP28521.1"/>
    <property type="molecule type" value="Genomic_DNA"/>
</dbReference>
<organism evidence="6 7">
    <name type="scientific">Athelia psychrophila</name>
    <dbReference type="NCBI Taxonomy" id="1759441"/>
    <lineage>
        <taxon>Eukaryota</taxon>
        <taxon>Fungi</taxon>
        <taxon>Dikarya</taxon>
        <taxon>Basidiomycota</taxon>
        <taxon>Agaricomycotina</taxon>
        <taxon>Agaricomycetes</taxon>
        <taxon>Agaricomycetidae</taxon>
        <taxon>Atheliales</taxon>
        <taxon>Atheliaceae</taxon>
        <taxon>Athelia</taxon>
    </lineage>
</organism>
<evidence type="ECO:0000313" key="7">
    <source>
        <dbReference type="Proteomes" id="UP000076532"/>
    </source>
</evidence>
<gene>
    <name evidence="6" type="ORF">FIBSPDRAFT_779927</name>
</gene>
<accession>A0A166RQ10</accession>
<dbReference type="InterPro" id="IPR029058">
    <property type="entry name" value="AB_hydrolase_fold"/>
</dbReference>
<dbReference type="Pfam" id="PF07859">
    <property type="entry name" value="Abhydrolase_3"/>
    <property type="match status" value="1"/>
</dbReference>
<dbReference type="PANTHER" id="PTHR48081:SF5">
    <property type="entry name" value="ALPHA_BETA HYDROLASE FOLD-3 DOMAIN-CONTAINING PROTEIN"/>
    <property type="match status" value="1"/>
</dbReference>
<dbReference type="InterPro" id="IPR050300">
    <property type="entry name" value="GDXG_lipolytic_enzyme"/>
</dbReference>
<dbReference type="PANTHER" id="PTHR48081">
    <property type="entry name" value="AB HYDROLASE SUPERFAMILY PROTEIN C4A8.06C"/>
    <property type="match status" value="1"/>
</dbReference>
<dbReference type="InterPro" id="IPR033140">
    <property type="entry name" value="Lipase_GDXG_put_SER_AS"/>
</dbReference>
<dbReference type="AlphaFoldDB" id="A0A166RQ10"/>
<comment type="similarity">
    <text evidence="1">Belongs to the 'GDXG' lipolytic enzyme family.</text>
</comment>
<dbReference type="Gene3D" id="3.40.50.1820">
    <property type="entry name" value="alpha/beta hydrolase"/>
    <property type="match status" value="1"/>
</dbReference>
<reference evidence="6 7" key="1">
    <citation type="journal article" date="2016" name="Mol. Biol. Evol.">
        <title>Comparative Genomics of Early-Diverging Mushroom-Forming Fungi Provides Insights into the Origins of Lignocellulose Decay Capabilities.</title>
        <authorList>
            <person name="Nagy L.G."/>
            <person name="Riley R."/>
            <person name="Tritt A."/>
            <person name="Adam C."/>
            <person name="Daum C."/>
            <person name="Floudas D."/>
            <person name="Sun H."/>
            <person name="Yadav J.S."/>
            <person name="Pangilinan J."/>
            <person name="Larsson K.H."/>
            <person name="Matsuura K."/>
            <person name="Barry K."/>
            <person name="Labutti K."/>
            <person name="Kuo R."/>
            <person name="Ohm R.A."/>
            <person name="Bhattacharya S.S."/>
            <person name="Shirouzu T."/>
            <person name="Yoshinaga Y."/>
            <person name="Martin F.M."/>
            <person name="Grigoriev I.V."/>
            <person name="Hibbett D.S."/>
        </authorList>
    </citation>
    <scope>NUCLEOTIDE SEQUENCE [LARGE SCALE GENOMIC DNA]</scope>
    <source>
        <strain evidence="6 7">CBS 109695</strain>
    </source>
</reference>
<protein>
    <submittedName>
        <fullName evidence="6">Alpha/beta-hydrolase</fullName>
    </submittedName>
</protein>
<feature type="region of interest" description="Disordered" evidence="4">
    <location>
        <begin position="889"/>
        <end position="929"/>
    </location>
</feature>
<dbReference type="InterPro" id="IPR013094">
    <property type="entry name" value="AB_hydrolase_3"/>
</dbReference>
<keyword evidence="7" id="KW-1185">Reference proteome</keyword>
<evidence type="ECO:0000256" key="2">
    <source>
        <dbReference type="ARBA" id="ARBA00022801"/>
    </source>
</evidence>
<name>A0A166RQ10_9AGAM</name>
<evidence type="ECO:0000256" key="4">
    <source>
        <dbReference type="SAM" id="MobiDB-lite"/>
    </source>
</evidence>
<dbReference type="STRING" id="436010.A0A166RQ10"/>
<dbReference type="OrthoDB" id="1662883at2759"/>
<evidence type="ECO:0000313" key="6">
    <source>
        <dbReference type="EMBL" id="KZP28521.1"/>
    </source>
</evidence>
<evidence type="ECO:0000256" key="1">
    <source>
        <dbReference type="ARBA" id="ARBA00010515"/>
    </source>
</evidence>
<keyword evidence="2" id="KW-0378">Hydrolase</keyword>
<feature type="compositionally biased region" description="Basic and acidic residues" evidence="4">
    <location>
        <begin position="145"/>
        <end position="162"/>
    </location>
</feature>
<dbReference type="SUPFAM" id="SSF53474">
    <property type="entry name" value="alpha/beta-Hydrolases"/>
    <property type="match status" value="1"/>
</dbReference>
<feature type="compositionally biased region" description="Low complexity" evidence="4">
    <location>
        <begin position="613"/>
        <end position="629"/>
    </location>
</feature>
<dbReference type="Proteomes" id="UP000076532">
    <property type="component" value="Unassembled WGS sequence"/>
</dbReference>
<dbReference type="GO" id="GO:0016787">
    <property type="term" value="F:hydrolase activity"/>
    <property type="evidence" value="ECO:0007669"/>
    <property type="project" value="UniProtKB-KW"/>
</dbReference>
<feature type="compositionally biased region" description="Polar residues" evidence="4">
    <location>
        <begin position="580"/>
        <end position="599"/>
    </location>
</feature>
<feature type="compositionally biased region" description="Basic and acidic residues" evidence="4">
    <location>
        <begin position="896"/>
        <end position="913"/>
    </location>
</feature>
<evidence type="ECO:0000256" key="3">
    <source>
        <dbReference type="PROSITE-ProRule" id="PRU10038"/>
    </source>
</evidence>
<feature type="region of interest" description="Disordered" evidence="4">
    <location>
        <begin position="568"/>
        <end position="681"/>
    </location>
</feature>